<evidence type="ECO:0000313" key="1">
    <source>
        <dbReference type="EMBL" id="SUE72330.1"/>
    </source>
</evidence>
<name>A0A379PHQ4_ECTOL</name>
<sequence>MVSSADSEAVARAKEALNDLDIQEGLDDLEGAAARVHVGDK</sequence>
<gene>
    <name evidence="1" type="ORF">NCTC10692_04485</name>
</gene>
<protein>
    <submittedName>
        <fullName evidence="1">Ribonucleoside-diphosphate reductase</fullName>
        <ecNumber evidence="1">1.17.4.1</ecNumber>
    </submittedName>
</protein>
<reference evidence="1 2" key="1">
    <citation type="submission" date="2018-06" db="EMBL/GenBank/DDBJ databases">
        <authorList>
            <consortium name="Pathogen Informatics"/>
            <person name="Doyle S."/>
        </authorList>
    </citation>
    <scope>NUCLEOTIDE SEQUENCE [LARGE SCALE GENOMIC DNA]</scope>
    <source>
        <strain evidence="1 2">NCTC10692</strain>
    </source>
</reference>
<dbReference type="RefSeq" id="WP_280177069.1">
    <property type="nucleotide sequence ID" value="NZ_UGUV01000003.1"/>
</dbReference>
<accession>A0A379PHQ4</accession>
<keyword evidence="1" id="KW-0560">Oxidoreductase</keyword>
<dbReference type="EMBL" id="UGUV01000003">
    <property type="protein sequence ID" value="SUE72330.1"/>
    <property type="molecule type" value="Genomic_DNA"/>
</dbReference>
<dbReference type="EC" id="1.17.4.1" evidence="1"/>
<evidence type="ECO:0000313" key="2">
    <source>
        <dbReference type="Proteomes" id="UP000255303"/>
    </source>
</evidence>
<dbReference type="Proteomes" id="UP000255303">
    <property type="component" value="Unassembled WGS sequence"/>
</dbReference>
<proteinExistence type="predicted"/>
<dbReference type="AlphaFoldDB" id="A0A379PHQ4"/>
<organism evidence="1 2">
    <name type="scientific">Ectopseudomonas oleovorans</name>
    <name type="common">Pseudomonas oleovorans</name>
    <dbReference type="NCBI Taxonomy" id="301"/>
    <lineage>
        <taxon>Bacteria</taxon>
        <taxon>Pseudomonadati</taxon>
        <taxon>Pseudomonadota</taxon>
        <taxon>Gammaproteobacteria</taxon>
        <taxon>Pseudomonadales</taxon>
        <taxon>Pseudomonadaceae</taxon>
        <taxon>Ectopseudomonas</taxon>
    </lineage>
</organism>
<dbReference type="GO" id="GO:0004748">
    <property type="term" value="F:ribonucleoside-diphosphate reductase activity, thioredoxin disulfide as acceptor"/>
    <property type="evidence" value="ECO:0007669"/>
    <property type="project" value="UniProtKB-EC"/>
</dbReference>